<keyword evidence="4" id="KW-0238">DNA-binding</keyword>
<dbReference type="InterPro" id="IPR039425">
    <property type="entry name" value="RNA_pol_sigma-70-like"/>
</dbReference>
<keyword evidence="2" id="KW-0805">Transcription regulation</keyword>
<evidence type="ECO:0000313" key="9">
    <source>
        <dbReference type="Proteomes" id="UP000027931"/>
    </source>
</evidence>
<evidence type="ECO:0000313" key="8">
    <source>
        <dbReference type="EMBL" id="KEO82841.1"/>
    </source>
</evidence>
<dbReference type="eggNOG" id="COG1595">
    <property type="taxonomic scope" value="Bacteria"/>
</dbReference>
<evidence type="ECO:0000259" key="7">
    <source>
        <dbReference type="Pfam" id="PF04545"/>
    </source>
</evidence>
<evidence type="ECO:0008006" key="10">
    <source>
        <dbReference type="Google" id="ProtNLM"/>
    </source>
</evidence>
<accession>A0A074LL29</accession>
<dbReference type="NCBIfam" id="NF009195">
    <property type="entry name" value="PRK12543.1"/>
    <property type="match status" value="1"/>
</dbReference>
<dbReference type="InterPro" id="IPR007627">
    <property type="entry name" value="RNA_pol_sigma70_r2"/>
</dbReference>
<dbReference type="SUPFAM" id="SSF88659">
    <property type="entry name" value="Sigma3 and sigma4 domains of RNA polymerase sigma factors"/>
    <property type="match status" value="1"/>
</dbReference>
<dbReference type="GO" id="GO:0003677">
    <property type="term" value="F:DNA binding"/>
    <property type="evidence" value="ECO:0007669"/>
    <property type="project" value="UniProtKB-KW"/>
</dbReference>
<dbReference type="PANTHER" id="PTHR43133:SF60">
    <property type="entry name" value="RNA POLYMERASE SIGMA FACTOR SIGV"/>
    <property type="match status" value="1"/>
</dbReference>
<feature type="domain" description="RNA polymerase sigma-70 region 4" evidence="7">
    <location>
        <begin position="139"/>
        <end position="184"/>
    </location>
</feature>
<dbReference type="Gene3D" id="1.10.1740.10">
    <property type="match status" value="1"/>
</dbReference>
<dbReference type="Gene3D" id="1.10.10.10">
    <property type="entry name" value="Winged helix-like DNA-binding domain superfamily/Winged helix DNA-binding domain"/>
    <property type="match status" value="1"/>
</dbReference>
<dbReference type="AlphaFoldDB" id="A0A074LL29"/>
<name>A0A074LL29_9BACL</name>
<gene>
    <name evidence="8" type="ORF">EL26_13100</name>
</gene>
<dbReference type="RefSeq" id="WP_052036307.1">
    <property type="nucleotide sequence ID" value="NZ_JMIR01000017.1"/>
</dbReference>
<evidence type="ECO:0000256" key="2">
    <source>
        <dbReference type="ARBA" id="ARBA00023015"/>
    </source>
</evidence>
<dbReference type="PANTHER" id="PTHR43133">
    <property type="entry name" value="RNA POLYMERASE ECF-TYPE SIGMA FACTO"/>
    <property type="match status" value="1"/>
</dbReference>
<feature type="domain" description="RNA polymerase sigma-70 region 2" evidence="6">
    <location>
        <begin position="39"/>
        <end position="101"/>
    </location>
</feature>
<dbReference type="GO" id="GO:0006352">
    <property type="term" value="P:DNA-templated transcription initiation"/>
    <property type="evidence" value="ECO:0007669"/>
    <property type="project" value="InterPro"/>
</dbReference>
<dbReference type="Pfam" id="PF04542">
    <property type="entry name" value="Sigma70_r2"/>
    <property type="match status" value="1"/>
</dbReference>
<protein>
    <recommendedName>
        <fullName evidence="10">RNA polymerase sigma factor</fullName>
    </recommendedName>
</protein>
<keyword evidence="9" id="KW-1185">Reference proteome</keyword>
<dbReference type="STRING" id="1157490.EL26_13100"/>
<dbReference type="SUPFAM" id="SSF88946">
    <property type="entry name" value="Sigma2 domain of RNA polymerase sigma factors"/>
    <property type="match status" value="1"/>
</dbReference>
<dbReference type="InterPro" id="IPR014284">
    <property type="entry name" value="RNA_pol_sigma-70_dom"/>
</dbReference>
<dbReference type="Pfam" id="PF04545">
    <property type="entry name" value="Sigma70_r4"/>
    <property type="match status" value="1"/>
</dbReference>
<dbReference type="CDD" id="cd06171">
    <property type="entry name" value="Sigma70_r4"/>
    <property type="match status" value="1"/>
</dbReference>
<keyword evidence="3" id="KW-0731">Sigma factor</keyword>
<dbReference type="Proteomes" id="UP000027931">
    <property type="component" value="Unassembled WGS sequence"/>
</dbReference>
<keyword evidence="5" id="KW-0804">Transcription</keyword>
<proteinExistence type="inferred from homology"/>
<evidence type="ECO:0000256" key="5">
    <source>
        <dbReference type="ARBA" id="ARBA00023163"/>
    </source>
</evidence>
<dbReference type="InterPro" id="IPR013325">
    <property type="entry name" value="RNA_pol_sigma_r2"/>
</dbReference>
<dbReference type="NCBIfam" id="TIGR02937">
    <property type="entry name" value="sigma70-ECF"/>
    <property type="match status" value="1"/>
</dbReference>
<dbReference type="InterPro" id="IPR036388">
    <property type="entry name" value="WH-like_DNA-bd_sf"/>
</dbReference>
<dbReference type="EMBL" id="JMIR01000017">
    <property type="protein sequence ID" value="KEO82841.1"/>
    <property type="molecule type" value="Genomic_DNA"/>
</dbReference>
<evidence type="ECO:0000256" key="1">
    <source>
        <dbReference type="ARBA" id="ARBA00010641"/>
    </source>
</evidence>
<sequence>MSQIKEQDPFTNQEWKVWIEKLIAGDRQAFEVVYTNTCDDVYRLVSFLIPDRQDAADIVNEVYIRMWKSLDTYDAAREFRFWLHGLTVRTVQDWKRKVWRRLRLLDRKKALDLHEPLPEPEAQVLDGETRQELVQRVGDLSHKLRVVVILRYFQHYTLEQIADLLQIPLGTVKSRHHLALRQLRVSFEEPTLPRKVEGTNVY</sequence>
<dbReference type="InterPro" id="IPR013324">
    <property type="entry name" value="RNA_pol_sigma_r3/r4-like"/>
</dbReference>
<dbReference type="GO" id="GO:0016987">
    <property type="term" value="F:sigma factor activity"/>
    <property type="evidence" value="ECO:0007669"/>
    <property type="project" value="UniProtKB-KW"/>
</dbReference>
<reference evidence="8 9" key="1">
    <citation type="journal article" date="2013" name="Int. J. Syst. Evol. Microbiol.">
        <title>Tumebacillus flagellatus sp. nov., an alpha-amylase/pullulanase-producing bacterium isolated from cassava wastewater.</title>
        <authorList>
            <person name="Wang Q."/>
            <person name="Xie N."/>
            <person name="Qin Y."/>
            <person name="Shen N."/>
            <person name="Zhu J."/>
            <person name="Mi H."/>
            <person name="Huang R."/>
        </authorList>
    </citation>
    <scope>NUCLEOTIDE SEQUENCE [LARGE SCALE GENOMIC DNA]</scope>
    <source>
        <strain evidence="8 9">GST4</strain>
    </source>
</reference>
<comment type="similarity">
    <text evidence="1">Belongs to the sigma-70 factor family. ECF subfamily.</text>
</comment>
<dbReference type="InterPro" id="IPR007630">
    <property type="entry name" value="RNA_pol_sigma70_r4"/>
</dbReference>
<comment type="caution">
    <text evidence="8">The sequence shown here is derived from an EMBL/GenBank/DDBJ whole genome shotgun (WGS) entry which is preliminary data.</text>
</comment>
<organism evidence="8 9">
    <name type="scientific">Tumebacillus flagellatus</name>
    <dbReference type="NCBI Taxonomy" id="1157490"/>
    <lineage>
        <taxon>Bacteria</taxon>
        <taxon>Bacillati</taxon>
        <taxon>Bacillota</taxon>
        <taxon>Bacilli</taxon>
        <taxon>Bacillales</taxon>
        <taxon>Alicyclobacillaceae</taxon>
        <taxon>Tumebacillus</taxon>
    </lineage>
</organism>
<evidence type="ECO:0000259" key="6">
    <source>
        <dbReference type="Pfam" id="PF04542"/>
    </source>
</evidence>
<evidence type="ECO:0000256" key="4">
    <source>
        <dbReference type="ARBA" id="ARBA00023125"/>
    </source>
</evidence>
<dbReference type="OrthoDB" id="9785675at2"/>
<evidence type="ECO:0000256" key="3">
    <source>
        <dbReference type="ARBA" id="ARBA00023082"/>
    </source>
</evidence>